<evidence type="ECO:0000313" key="4">
    <source>
        <dbReference type="EMBL" id="KRX05843.1"/>
    </source>
</evidence>
<dbReference type="OMA" id="HDELNYG"/>
<dbReference type="OrthoDB" id="187617at2759"/>
<dbReference type="GO" id="GO:0045292">
    <property type="term" value="P:mRNA cis splicing, via spliceosome"/>
    <property type="evidence" value="ECO:0007669"/>
    <property type="project" value="InterPro"/>
</dbReference>
<dbReference type="Gene3D" id="2.20.70.10">
    <property type="match status" value="2"/>
</dbReference>
<dbReference type="GO" id="GO:0005685">
    <property type="term" value="C:U1 snRNP"/>
    <property type="evidence" value="ECO:0007669"/>
    <property type="project" value="TreeGrafter"/>
</dbReference>
<protein>
    <submittedName>
        <fullName evidence="4">WW domain</fullName>
    </submittedName>
</protein>
<evidence type="ECO:0000313" key="5">
    <source>
        <dbReference type="Proteomes" id="UP000054937"/>
    </source>
</evidence>
<feature type="compositionally biased region" description="Acidic residues" evidence="1">
    <location>
        <begin position="824"/>
        <end position="833"/>
    </location>
</feature>
<dbReference type="InterPro" id="IPR039726">
    <property type="entry name" value="Prp40-like"/>
</dbReference>
<sequence>MLLCGFIVYELIFKYIVLNESYDTETQQNIHLAQKLTLAQFINSAIITYVINAYVTISGSASNLIDPDLILCWLKRQYYIRQKDKCLLTQQEANKYSEYPRHEIEIGYADIMKTMYVTIFFATLVPIGEILSIFGLIIYYWAEKYLLTHQKSVKKTLSIHLSLQMTEYLEYVITIYSLSQIVFKYQINEPITIANIICAVIGIFYQFLPIQLIIDKLFVFKDIDETVPYSIAKELYFTTSYSIENPVTKHSSEAKKLKQIQQNLDLMQNKTTKFQLSMIKNKDIRYTYYFNSKTSESRWEKPECLKTVEEQINVSDWQEYKSKEGKTFYYNSKLNKSVWEMPQELKEQKQKQERAKQKEQESKQEQERMRKQREEEHLREIANKQFLDYMKEQGITSYMRWDEAQKILSQNEKKWNIIRQISEKKKLFHDYTYQLQIKEKKEKENQIINQKEDFYKMLDEARLTSESKWHKVNHEFIKDIRFKRIDEKSREQYFQDYLDDLYQKEKDELRQKGKELQLKMRKKLMDYKDLNVDMTWEECQKLFKDDLEWKQMLLFDQVEMFSKFMKDFEEQVYNQKEKEKIRRERKNREKFREYLKKQIKGGHIDHKTKYKQFVQENKDNEVYLNLLGQKGSTPHELYLDEYFTLKQYHSDLKQEIKDVLKDEDQNQITLTSDTTYSQFEQKLSQKLDLFSKLNEEYKYFFYHLFMNKITGKSKEKDVLKKEKKLKKIRKRFFKVLKNFRHLITPQSKYEDFVEQIEKVVKQNPKIAKIKPELREKLFEEYQEDAIKVNNHPALLQAVINQENDSSKQKTQNQNSNNNKIEQENVFEDSDSDLEDNKNKNTNGKRRNSSSMEDEIDKKIKLEQNYSRHGNKGPQKEEGELREEGEIQDERDRRKKEKKSKKDKKRRRDSYD</sequence>
<dbReference type="SMART" id="SM00456">
    <property type="entry name" value="WW"/>
    <property type="match status" value="2"/>
</dbReference>
<dbReference type="GO" id="GO:0003723">
    <property type="term" value="F:RNA binding"/>
    <property type="evidence" value="ECO:0007669"/>
    <property type="project" value="TreeGrafter"/>
</dbReference>
<dbReference type="CDD" id="cd00201">
    <property type="entry name" value="WW"/>
    <property type="match status" value="1"/>
</dbReference>
<dbReference type="GO" id="GO:0071004">
    <property type="term" value="C:U2-type prespliceosome"/>
    <property type="evidence" value="ECO:0007669"/>
    <property type="project" value="TreeGrafter"/>
</dbReference>
<feature type="region of interest" description="Disordered" evidence="1">
    <location>
        <begin position="343"/>
        <end position="375"/>
    </location>
</feature>
<dbReference type="PANTHER" id="PTHR11864:SF0">
    <property type="entry name" value="PRP40 PRE-MRNA PROCESSING FACTOR 40 HOMOLOG A (YEAST)"/>
    <property type="match status" value="1"/>
</dbReference>
<dbReference type="Gene3D" id="1.10.10.440">
    <property type="entry name" value="FF domain"/>
    <property type="match status" value="3"/>
</dbReference>
<organism evidence="4 5">
    <name type="scientific">Pseudocohnilembus persalinus</name>
    <name type="common">Ciliate</name>
    <dbReference type="NCBI Taxonomy" id="266149"/>
    <lineage>
        <taxon>Eukaryota</taxon>
        <taxon>Sar</taxon>
        <taxon>Alveolata</taxon>
        <taxon>Ciliophora</taxon>
        <taxon>Intramacronucleata</taxon>
        <taxon>Oligohymenophorea</taxon>
        <taxon>Scuticociliatia</taxon>
        <taxon>Philasterida</taxon>
        <taxon>Pseudocohnilembidae</taxon>
        <taxon>Pseudocohnilembus</taxon>
    </lineage>
</organism>
<name>A0A0V0QTW6_PSEPJ</name>
<dbReference type="Pfam" id="PF00397">
    <property type="entry name" value="WW"/>
    <property type="match status" value="1"/>
</dbReference>
<dbReference type="PROSITE" id="PS50020">
    <property type="entry name" value="WW_DOMAIN_2"/>
    <property type="match status" value="2"/>
</dbReference>
<dbReference type="InterPro" id="IPR036517">
    <property type="entry name" value="FF_domain_sf"/>
</dbReference>
<proteinExistence type="predicted"/>
<evidence type="ECO:0000259" key="3">
    <source>
        <dbReference type="PROSITE" id="PS50020"/>
    </source>
</evidence>
<keyword evidence="2" id="KW-0472">Membrane</keyword>
<dbReference type="SMART" id="SM00441">
    <property type="entry name" value="FF"/>
    <property type="match status" value="3"/>
</dbReference>
<feature type="domain" description="WW" evidence="3">
    <location>
        <begin position="287"/>
        <end position="304"/>
    </location>
</feature>
<dbReference type="InParanoid" id="A0A0V0QTW6"/>
<feature type="compositionally biased region" description="Basic residues" evidence="1">
    <location>
        <begin position="892"/>
        <end position="911"/>
    </location>
</feature>
<comment type="caution">
    <text evidence="4">The sequence shown here is derived from an EMBL/GenBank/DDBJ whole genome shotgun (WGS) entry which is preliminary data.</text>
</comment>
<gene>
    <name evidence="4" type="ORF">PPERSA_02375</name>
</gene>
<feature type="compositionally biased region" description="Basic and acidic residues" evidence="1">
    <location>
        <begin position="873"/>
        <end position="891"/>
    </location>
</feature>
<reference evidence="4 5" key="1">
    <citation type="journal article" date="2015" name="Sci. Rep.">
        <title>Genome of the facultative scuticociliatosis pathogen Pseudocohnilembus persalinus provides insight into its virulence through horizontal gene transfer.</title>
        <authorList>
            <person name="Xiong J."/>
            <person name="Wang G."/>
            <person name="Cheng J."/>
            <person name="Tian M."/>
            <person name="Pan X."/>
            <person name="Warren A."/>
            <person name="Jiang C."/>
            <person name="Yuan D."/>
            <person name="Miao W."/>
        </authorList>
    </citation>
    <scope>NUCLEOTIDE SEQUENCE [LARGE SCALE GENOMIC DNA]</scope>
    <source>
        <strain evidence="4">36N120E</strain>
    </source>
</reference>
<evidence type="ECO:0000256" key="2">
    <source>
        <dbReference type="SAM" id="Phobius"/>
    </source>
</evidence>
<feature type="region of interest" description="Disordered" evidence="1">
    <location>
        <begin position="802"/>
        <end position="911"/>
    </location>
</feature>
<dbReference type="InterPro" id="IPR001202">
    <property type="entry name" value="WW_dom"/>
</dbReference>
<dbReference type="SUPFAM" id="SSF51045">
    <property type="entry name" value="WW domain"/>
    <property type="match status" value="2"/>
</dbReference>
<dbReference type="Pfam" id="PF01846">
    <property type="entry name" value="FF"/>
    <property type="match status" value="2"/>
</dbReference>
<dbReference type="EMBL" id="LDAU01000104">
    <property type="protein sequence ID" value="KRX05843.1"/>
    <property type="molecule type" value="Genomic_DNA"/>
</dbReference>
<keyword evidence="5" id="KW-1185">Reference proteome</keyword>
<dbReference type="Proteomes" id="UP000054937">
    <property type="component" value="Unassembled WGS sequence"/>
</dbReference>
<dbReference type="AlphaFoldDB" id="A0A0V0QTW6"/>
<dbReference type="SUPFAM" id="SSF81698">
    <property type="entry name" value="FF domain"/>
    <property type="match status" value="3"/>
</dbReference>
<feature type="transmembrane region" description="Helical" evidence="2">
    <location>
        <begin position="191"/>
        <end position="208"/>
    </location>
</feature>
<feature type="transmembrane region" description="Helical" evidence="2">
    <location>
        <begin position="116"/>
        <end position="141"/>
    </location>
</feature>
<accession>A0A0V0QTW6</accession>
<keyword evidence="2" id="KW-1133">Transmembrane helix</keyword>
<feature type="domain" description="WW" evidence="3">
    <location>
        <begin position="315"/>
        <end position="344"/>
    </location>
</feature>
<evidence type="ECO:0000256" key="1">
    <source>
        <dbReference type="SAM" id="MobiDB-lite"/>
    </source>
</evidence>
<feature type="compositionally biased region" description="Low complexity" evidence="1">
    <location>
        <begin position="808"/>
        <end position="819"/>
    </location>
</feature>
<dbReference type="InterPro" id="IPR002713">
    <property type="entry name" value="FF_domain"/>
</dbReference>
<dbReference type="PANTHER" id="PTHR11864">
    <property type="entry name" value="PRE-MRNA-PROCESSING PROTEIN PRP40"/>
    <property type="match status" value="1"/>
</dbReference>
<keyword evidence="2" id="KW-0812">Transmembrane</keyword>
<dbReference type="InterPro" id="IPR036020">
    <property type="entry name" value="WW_dom_sf"/>
</dbReference>